<keyword evidence="1" id="KW-0812">Transmembrane</keyword>
<feature type="transmembrane region" description="Helical" evidence="1">
    <location>
        <begin position="59"/>
        <end position="79"/>
    </location>
</feature>
<name>A0ABR9CGH7_9HYPH</name>
<gene>
    <name evidence="2" type="ORF">IG616_00440</name>
</gene>
<keyword evidence="1" id="KW-1133">Transmembrane helix</keyword>
<feature type="transmembrane region" description="Helical" evidence="1">
    <location>
        <begin position="145"/>
        <end position="162"/>
    </location>
</feature>
<protein>
    <submittedName>
        <fullName evidence="2">Uncharacterized protein</fullName>
    </submittedName>
</protein>
<organism evidence="2 3">
    <name type="scientific">Roseibium litorale</name>
    <dbReference type="NCBI Taxonomy" id="2803841"/>
    <lineage>
        <taxon>Bacteria</taxon>
        <taxon>Pseudomonadati</taxon>
        <taxon>Pseudomonadota</taxon>
        <taxon>Alphaproteobacteria</taxon>
        <taxon>Hyphomicrobiales</taxon>
        <taxon>Stappiaceae</taxon>
        <taxon>Roseibium</taxon>
    </lineage>
</organism>
<dbReference type="Proteomes" id="UP000632063">
    <property type="component" value="Unassembled WGS sequence"/>
</dbReference>
<proteinExistence type="predicted"/>
<evidence type="ECO:0000256" key="1">
    <source>
        <dbReference type="SAM" id="Phobius"/>
    </source>
</evidence>
<accession>A0ABR9CGH7</accession>
<dbReference type="InterPro" id="IPR046595">
    <property type="entry name" value="DUF6653"/>
</dbReference>
<evidence type="ECO:0000313" key="3">
    <source>
        <dbReference type="Proteomes" id="UP000632063"/>
    </source>
</evidence>
<sequence length="202" mass="22560">MQQLQRRFRPDPARAPAQAGQIRALGMTAKVWRRHVSPWSVHTRMATLPFLLASLASHAWIGTPAAAGLTLIVFTWLLVSPRLFPAPTRFDTWIARSAFGERIWINRMAVPIPQDEARAAMRLSLVTGLGFATAVYGAITINPLLAVTGMIVTYAGKLVFLNRMALLYDRMRDAHPLYRFWSTAPDNDNPARKANRKVPESA</sequence>
<reference evidence="2 3" key="2">
    <citation type="journal article" date="2021" name="Int. J. Syst. Evol. Microbiol.">
        <title>Roseibium litorale sp. nov., isolated from a tidal flat sediment and proposal for the reclassification of Labrenzia polysiphoniae as Roseibium polysiphoniae comb. nov.</title>
        <authorList>
            <person name="Liu Y."/>
            <person name="Pei T."/>
            <person name="Du J."/>
            <person name="Chao M."/>
            <person name="Deng M.R."/>
            <person name="Zhu H."/>
        </authorList>
    </citation>
    <scope>NUCLEOTIDE SEQUENCE [LARGE SCALE GENOMIC DNA]</scope>
    <source>
        <strain evidence="2 3">4C16A</strain>
    </source>
</reference>
<keyword evidence="1" id="KW-0472">Membrane</keyword>
<comment type="caution">
    <text evidence="2">The sequence shown here is derived from an EMBL/GenBank/DDBJ whole genome shotgun (WGS) entry which is preliminary data.</text>
</comment>
<keyword evidence="3" id="KW-1185">Reference proteome</keyword>
<dbReference type="Pfam" id="PF20358">
    <property type="entry name" value="DUF6653"/>
    <property type="match status" value="1"/>
</dbReference>
<reference evidence="3" key="1">
    <citation type="submission" date="2020-09" db="EMBL/GenBank/DDBJ databases">
        <title>The genome sequence of strain Labrenzia suaedae 4C16A.</title>
        <authorList>
            <person name="Liu Y."/>
        </authorList>
    </citation>
    <scope>NUCLEOTIDE SEQUENCE [LARGE SCALE GENOMIC DNA]</scope>
    <source>
        <strain evidence="3">4C16A</strain>
    </source>
</reference>
<dbReference type="EMBL" id="JACYXI010000001">
    <property type="protein sequence ID" value="MBD8889999.1"/>
    <property type="molecule type" value="Genomic_DNA"/>
</dbReference>
<evidence type="ECO:0000313" key="2">
    <source>
        <dbReference type="EMBL" id="MBD8889999.1"/>
    </source>
</evidence>